<keyword evidence="1" id="KW-0973">c-di-GMP</keyword>
<keyword evidence="6" id="KW-0282">Flagellum</keyword>
<comment type="caution">
    <text evidence="6">The sequence shown here is derived from an EMBL/GenBank/DDBJ whole genome shotgun (WGS) entry which is preliminary data.</text>
</comment>
<reference evidence="7" key="1">
    <citation type="journal article" date="2019" name="Int. J. Syst. Evol. Microbiol.">
        <title>The Global Catalogue of Microorganisms (GCM) 10K type strain sequencing project: providing services to taxonomists for standard genome sequencing and annotation.</title>
        <authorList>
            <consortium name="The Broad Institute Genomics Platform"/>
            <consortium name="The Broad Institute Genome Sequencing Center for Infectious Disease"/>
            <person name="Wu L."/>
            <person name="Ma J."/>
        </authorList>
    </citation>
    <scope>NUCLEOTIDE SEQUENCE [LARGE SCALE GENOMIC DNA]</scope>
    <source>
        <strain evidence="7">KCTC 23701</strain>
    </source>
</reference>
<dbReference type="Gene3D" id="2.30.110.10">
    <property type="entry name" value="Electron Transport, Fmn-binding Protein, Chain A"/>
    <property type="match status" value="1"/>
</dbReference>
<keyword evidence="6" id="KW-0966">Cell projection</keyword>
<dbReference type="Proteomes" id="UP000604737">
    <property type="component" value="Unassembled WGS sequence"/>
</dbReference>
<dbReference type="InterPro" id="IPR012349">
    <property type="entry name" value="Split_barrel_FMN-bd"/>
</dbReference>
<protein>
    <submittedName>
        <fullName evidence="6">Flagellar brake protein YcgR</fullName>
    </submittedName>
</protein>
<dbReference type="InterPro" id="IPR009875">
    <property type="entry name" value="PilZ_domain"/>
</dbReference>
<evidence type="ECO:0000256" key="2">
    <source>
        <dbReference type="ARBA" id="ARBA00022741"/>
    </source>
</evidence>
<evidence type="ECO:0000313" key="7">
    <source>
        <dbReference type="Proteomes" id="UP000604737"/>
    </source>
</evidence>
<evidence type="ECO:0000259" key="4">
    <source>
        <dbReference type="Pfam" id="PF07238"/>
    </source>
</evidence>
<keyword evidence="7" id="KW-1185">Reference proteome</keyword>
<name>A0ABQ3H1N2_9NEIS</name>
<dbReference type="RefSeq" id="WP_189460520.1">
    <property type="nucleotide sequence ID" value="NZ_BMYO01000005.1"/>
</dbReference>
<feature type="domain" description="Type III secretion system flagellar brake protein YcgR PilZN" evidence="5">
    <location>
        <begin position="15"/>
        <end position="96"/>
    </location>
</feature>
<evidence type="ECO:0000256" key="3">
    <source>
        <dbReference type="ARBA" id="ARBA00023143"/>
    </source>
</evidence>
<dbReference type="SUPFAM" id="SSF141371">
    <property type="entry name" value="PilZ domain-like"/>
    <property type="match status" value="1"/>
</dbReference>
<proteinExistence type="predicted"/>
<keyword evidence="3" id="KW-0975">Bacterial flagellum</keyword>
<accession>A0ABQ3H1N2</accession>
<sequence>MISTLLEEGECLAPYRLHERARIAGILKQLALTAVPVTVHFDEGRQCALCRVIRIDPVSGIFSFNTTQPEALSGPCCFVTSLEGAKVQFVVPELMQPAAGEPWIAAFPLELIRVQRREFSRLDAPLGRQYAASFVLDGQTYEANLYDLSLGGVGLRTTPQCAAPLIIGSVVPQVRMELGRDGALVVDLEIRMRRTFYSNLLGEQVHFGCRMVNVPTAASVKLEQLLASLENERQLFQR</sequence>
<gene>
    <name evidence="6" type="primary">ycgR</name>
    <name evidence="6" type="ORF">GCM10007350_20810</name>
</gene>
<dbReference type="Gene3D" id="2.40.10.220">
    <property type="entry name" value="predicted glycosyltransferase like domains"/>
    <property type="match status" value="1"/>
</dbReference>
<evidence type="ECO:0000259" key="5">
    <source>
        <dbReference type="Pfam" id="PF07317"/>
    </source>
</evidence>
<dbReference type="InterPro" id="IPR009926">
    <property type="entry name" value="T3SS_YcgR_PilZN"/>
</dbReference>
<feature type="domain" description="PilZ" evidence="4">
    <location>
        <begin position="115"/>
        <end position="227"/>
    </location>
</feature>
<keyword evidence="6" id="KW-0969">Cilium</keyword>
<dbReference type="EMBL" id="BMYO01000005">
    <property type="protein sequence ID" value="GHD63450.1"/>
    <property type="molecule type" value="Genomic_DNA"/>
</dbReference>
<dbReference type="Pfam" id="PF07317">
    <property type="entry name" value="PilZN"/>
    <property type="match status" value="1"/>
</dbReference>
<evidence type="ECO:0000256" key="1">
    <source>
        <dbReference type="ARBA" id="ARBA00022636"/>
    </source>
</evidence>
<dbReference type="Pfam" id="PF07238">
    <property type="entry name" value="PilZ"/>
    <property type="match status" value="1"/>
</dbReference>
<evidence type="ECO:0000313" key="6">
    <source>
        <dbReference type="EMBL" id="GHD63450.1"/>
    </source>
</evidence>
<organism evidence="6 7">
    <name type="scientific">Jeongeupia chitinilytica</name>
    <dbReference type="NCBI Taxonomy" id="1041641"/>
    <lineage>
        <taxon>Bacteria</taxon>
        <taxon>Pseudomonadati</taxon>
        <taxon>Pseudomonadota</taxon>
        <taxon>Betaproteobacteria</taxon>
        <taxon>Neisseriales</taxon>
        <taxon>Chitinibacteraceae</taxon>
        <taxon>Jeongeupia</taxon>
    </lineage>
</organism>
<keyword evidence="2" id="KW-0547">Nucleotide-binding</keyword>